<dbReference type="Pfam" id="PF00892">
    <property type="entry name" value="EamA"/>
    <property type="match status" value="2"/>
</dbReference>
<feature type="transmembrane region" description="Helical" evidence="6">
    <location>
        <begin position="223"/>
        <end position="244"/>
    </location>
</feature>
<dbReference type="InterPro" id="IPR000620">
    <property type="entry name" value="EamA_dom"/>
</dbReference>
<dbReference type="Gene3D" id="1.10.3730.20">
    <property type="match status" value="1"/>
</dbReference>
<dbReference type="RefSeq" id="WP_379057245.1">
    <property type="nucleotide sequence ID" value="NZ_JBHTKB010000002.1"/>
</dbReference>
<feature type="domain" description="EamA" evidence="7">
    <location>
        <begin position="162"/>
        <end position="298"/>
    </location>
</feature>
<feature type="transmembrane region" description="Helical" evidence="6">
    <location>
        <begin position="105"/>
        <end position="123"/>
    </location>
</feature>
<comment type="caution">
    <text evidence="8">The sequence shown here is derived from an EMBL/GenBank/DDBJ whole genome shotgun (WGS) entry which is preliminary data.</text>
</comment>
<proteinExistence type="inferred from homology"/>
<comment type="similarity">
    <text evidence="2">Belongs to the EamA transporter family.</text>
</comment>
<dbReference type="InterPro" id="IPR050638">
    <property type="entry name" value="AA-Vitamin_Transporters"/>
</dbReference>
<evidence type="ECO:0000256" key="4">
    <source>
        <dbReference type="ARBA" id="ARBA00022989"/>
    </source>
</evidence>
<feature type="transmembrane region" description="Helical" evidence="6">
    <location>
        <begin position="132"/>
        <end position="148"/>
    </location>
</feature>
<feature type="domain" description="EamA" evidence="7">
    <location>
        <begin position="10"/>
        <end position="146"/>
    </location>
</feature>
<keyword evidence="9" id="KW-1185">Reference proteome</keyword>
<feature type="transmembrane region" description="Helical" evidence="6">
    <location>
        <begin position="73"/>
        <end position="93"/>
    </location>
</feature>
<gene>
    <name evidence="8" type="ORF">ACFQ1Z_09620</name>
</gene>
<keyword evidence="3 6" id="KW-0812">Transmembrane</keyword>
<feature type="transmembrane region" description="Helical" evidence="6">
    <location>
        <begin position="160"/>
        <end position="180"/>
    </location>
</feature>
<keyword evidence="5 6" id="KW-0472">Membrane</keyword>
<evidence type="ECO:0000256" key="2">
    <source>
        <dbReference type="ARBA" id="ARBA00007362"/>
    </source>
</evidence>
<dbReference type="SUPFAM" id="SSF103481">
    <property type="entry name" value="Multidrug resistance efflux transporter EmrE"/>
    <property type="match status" value="2"/>
</dbReference>
<evidence type="ECO:0000313" key="8">
    <source>
        <dbReference type="EMBL" id="MFD0913802.1"/>
    </source>
</evidence>
<organism evidence="8 9">
    <name type="scientific">Methylophilus luteus</name>
    <dbReference type="NCBI Taxonomy" id="640108"/>
    <lineage>
        <taxon>Bacteria</taxon>
        <taxon>Pseudomonadati</taxon>
        <taxon>Pseudomonadota</taxon>
        <taxon>Betaproteobacteria</taxon>
        <taxon>Nitrosomonadales</taxon>
        <taxon>Methylophilaceae</taxon>
        <taxon>Methylophilus</taxon>
    </lineage>
</organism>
<evidence type="ECO:0000256" key="3">
    <source>
        <dbReference type="ARBA" id="ARBA00022692"/>
    </source>
</evidence>
<sequence>MKHATHPYYGAMLVLLSSIFASSKAIMAKLAYVYHIDTASLIALRMAFALPFFIGLGWWAMRQKSPLSMTARDWFFLLILATAGGYGSMWLNFEGLHYVSAGLERVILFLYPTLVVVMGAVFLKHHITRREWLAMGTSYAGVILVVWHDVEFAALNAGDTLYGAGLVLLSAIVFAAYLLGSGQLIPKLGASRFTAIVMSLTTLASACHFGVDASFVTLTALPQPVYMLAFLMAVIATVLPTMLMNLGIHQLGSRKASLISAIGPVSTVVLAYVFLGEQLSWVQGAGTVLVMTGVIAVSLDTAPPARATEPEV</sequence>
<feature type="transmembrane region" description="Helical" evidence="6">
    <location>
        <begin position="192"/>
        <end position="211"/>
    </location>
</feature>
<dbReference type="InterPro" id="IPR037185">
    <property type="entry name" value="EmrE-like"/>
</dbReference>
<dbReference type="PANTHER" id="PTHR32322:SF2">
    <property type="entry name" value="EAMA DOMAIN-CONTAINING PROTEIN"/>
    <property type="match status" value="1"/>
</dbReference>
<keyword evidence="4 6" id="KW-1133">Transmembrane helix</keyword>
<evidence type="ECO:0000256" key="1">
    <source>
        <dbReference type="ARBA" id="ARBA00004141"/>
    </source>
</evidence>
<dbReference type="PANTHER" id="PTHR32322">
    <property type="entry name" value="INNER MEMBRANE TRANSPORTER"/>
    <property type="match status" value="1"/>
</dbReference>
<name>A0ABW3F5T2_9PROT</name>
<evidence type="ECO:0000256" key="6">
    <source>
        <dbReference type="SAM" id="Phobius"/>
    </source>
</evidence>
<feature type="transmembrane region" description="Helical" evidence="6">
    <location>
        <begin position="256"/>
        <end position="275"/>
    </location>
</feature>
<accession>A0ABW3F5T2</accession>
<evidence type="ECO:0000313" key="9">
    <source>
        <dbReference type="Proteomes" id="UP001597128"/>
    </source>
</evidence>
<protein>
    <submittedName>
        <fullName evidence="8">DMT family transporter</fullName>
    </submittedName>
</protein>
<comment type="subcellular location">
    <subcellularLocation>
        <location evidence="1">Membrane</location>
        <topology evidence="1">Multi-pass membrane protein</topology>
    </subcellularLocation>
</comment>
<evidence type="ECO:0000259" key="7">
    <source>
        <dbReference type="Pfam" id="PF00892"/>
    </source>
</evidence>
<reference evidence="9" key="1">
    <citation type="journal article" date="2019" name="Int. J. Syst. Evol. Microbiol.">
        <title>The Global Catalogue of Microorganisms (GCM) 10K type strain sequencing project: providing services to taxonomists for standard genome sequencing and annotation.</title>
        <authorList>
            <consortium name="The Broad Institute Genomics Platform"/>
            <consortium name="The Broad Institute Genome Sequencing Center for Infectious Disease"/>
            <person name="Wu L."/>
            <person name="Ma J."/>
        </authorList>
    </citation>
    <scope>NUCLEOTIDE SEQUENCE [LARGE SCALE GENOMIC DNA]</scope>
    <source>
        <strain evidence="9">CCUG 58412</strain>
    </source>
</reference>
<dbReference type="EMBL" id="JBHTKB010000002">
    <property type="protein sequence ID" value="MFD0913802.1"/>
    <property type="molecule type" value="Genomic_DNA"/>
</dbReference>
<feature type="transmembrane region" description="Helical" evidence="6">
    <location>
        <begin position="41"/>
        <end position="61"/>
    </location>
</feature>
<evidence type="ECO:0000256" key="5">
    <source>
        <dbReference type="ARBA" id="ARBA00023136"/>
    </source>
</evidence>
<feature type="transmembrane region" description="Helical" evidence="6">
    <location>
        <begin position="281"/>
        <end position="299"/>
    </location>
</feature>
<dbReference type="Proteomes" id="UP001597128">
    <property type="component" value="Unassembled WGS sequence"/>
</dbReference>